<feature type="transmembrane region" description="Helical" evidence="11">
    <location>
        <begin position="254"/>
        <end position="272"/>
    </location>
</feature>
<keyword evidence="15" id="KW-1185">Reference proteome</keyword>
<accession>A0A4V2UK28</accession>
<keyword evidence="4" id="KW-1003">Cell membrane</keyword>
<sequence>MSIQLILSWKSASELEWLWTSDSETGKGPLEQLISEQKRKNLSALTCRLLLPEVWFSHIDIDVPAKARRLTGETLKFACEDYLADDIDNVHLVLTGKPANGKASVLATNAEQLREILNTLKAQGIAVLQAYSRIPGEAGSQITDVHLEVQQQTVTVKHGGKQLQVHVSGFSQWFDLWSEQQALPEDATVLITSDDSEGPAKMLANELQVTGYQVQWLVEDEKSEALDADAFQHHPVNILQGAFSPTVRKTERKAWLPLAIAAAAATVVWLSYNVAVNMQLNSQIEQTWQANESVFLQVFGQNKRIQRPLMVREMRAAAAGNISADGAVLSSLQFLNDLTDAASEIEMEDFRFNLQRKEALFTLVISAQGSADAYSLFEQLNTRLKSKGYEVEYSANQDNDRFRARFKAVLEETV</sequence>
<evidence type="ECO:0000313" key="14">
    <source>
        <dbReference type="EMBL" id="TCS42536.1"/>
    </source>
</evidence>
<reference evidence="14 15" key="1">
    <citation type="submission" date="2019-03" db="EMBL/GenBank/DDBJ databases">
        <title>Genomic Encyclopedia of Archaeal and Bacterial Type Strains, Phase II (KMG-II): from individual species to whole genera.</title>
        <authorList>
            <person name="Goeker M."/>
        </authorList>
    </citation>
    <scope>NUCLEOTIDE SEQUENCE [LARGE SCALE GENOMIC DNA]</scope>
    <source>
        <strain evidence="14 15">DSM 15388</strain>
    </source>
</reference>
<feature type="domain" description="GspL cytoplasmic actin-ATPase-like" evidence="12">
    <location>
        <begin position="10"/>
        <end position="127"/>
    </location>
</feature>
<organism evidence="14 15">
    <name type="scientific">Reinekea marinisedimentorum</name>
    <dbReference type="NCBI Taxonomy" id="230495"/>
    <lineage>
        <taxon>Bacteria</taxon>
        <taxon>Pseudomonadati</taxon>
        <taxon>Pseudomonadota</taxon>
        <taxon>Gammaproteobacteria</taxon>
        <taxon>Oceanospirillales</taxon>
        <taxon>Saccharospirillaceae</taxon>
        <taxon>Reinekea</taxon>
    </lineage>
</organism>
<dbReference type="InterPro" id="IPR007812">
    <property type="entry name" value="T2SS_protein-GspL"/>
</dbReference>
<keyword evidence="8 11" id="KW-1133">Transmembrane helix</keyword>
<comment type="function">
    <text evidence="10">Inner membrane component of the type II secretion system required for the energy-dependent secretion of extracellular factors such as proteases and toxins from the periplasm.</text>
</comment>
<dbReference type="Pfam" id="PF12693">
    <property type="entry name" value="GspL_C"/>
    <property type="match status" value="1"/>
</dbReference>
<evidence type="ECO:0000256" key="11">
    <source>
        <dbReference type="SAM" id="Phobius"/>
    </source>
</evidence>
<proteinExistence type="inferred from homology"/>
<comment type="subcellular location">
    <subcellularLocation>
        <location evidence="1">Cell inner membrane</location>
        <topology evidence="1">Single-pass membrane protein</topology>
    </subcellularLocation>
</comment>
<dbReference type="SUPFAM" id="SSF53067">
    <property type="entry name" value="Actin-like ATPase domain"/>
    <property type="match status" value="1"/>
</dbReference>
<evidence type="ECO:0000256" key="1">
    <source>
        <dbReference type="ARBA" id="ARBA00004377"/>
    </source>
</evidence>
<evidence type="ECO:0000256" key="2">
    <source>
        <dbReference type="ARBA" id="ARBA00005318"/>
    </source>
</evidence>
<evidence type="ECO:0000259" key="13">
    <source>
        <dbReference type="Pfam" id="PF12693"/>
    </source>
</evidence>
<evidence type="ECO:0000313" key="15">
    <source>
        <dbReference type="Proteomes" id="UP000295793"/>
    </source>
</evidence>
<dbReference type="GO" id="GO:0009276">
    <property type="term" value="C:Gram-negative-bacterium-type cell wall"/>
    <property type="evidence" value="ECO:0007669"/>
    <property type="project" value="InterPro"/>
</dbReference>
<evidence type="ECO:0000256" key="9">
    <source>
        <dbReference type="ARBA" id="ARBA00023136"/>
    </source>
</evidence>
<dbReference type="RefSeq" id="WP_132700451.1">
    <property type="nucleotide sequence ID" value="NZ_SLZR01000003.1"/>
</dbReference>
<comment type="caution">
    <text evidence="14">The sequence shown here is derived from an EMBL/GenBank/DDBJ whole genome shotgun (WGS) entry which is preliminary data.</text>
</comment>
<gene>
    <name evidence="14" type="ORF">BCF53_103197</name>
</gene>
<dbReference type="GO" id="GO:0005886">
    <property type="term" value="C:plasma membrane"/>
    <property type="evidence" value="ECO:0007669"/>
    <property type="project" value="UniProtKB-SubCell"/>
</dbReference>
<dbReference type="PIRSF" id="PIRSF015761">
    <property type="entry name" value="Protein_L"/>
    <property type="match status" value="1"/>
</dbReference>
<dbReference type="EMBL" id="SLZR01000003">
    <property type="protein sequence ID" value="TCS42536.1"/>
    <property type="molecule type" value="Genomic_DNA"/>
</dbReference>
<dbReference type="GO" id="GO:0015627">
    <property type="term" value="C:type II protein secretion system complex"/>
    <property type="evidence" value="ECO:0007669"/>
    <property type="project" value="InterPro"/>
</dbReference>
<evidence type="ECO:0000256" key="10">
    <source>
        <dbReference type="PIRNR" id="PIRNR015761"/>
    </source>
</evidence>
<keyword evidence="9 11" id="KW-0472">Membrane</keyword>
<evidence type="ECO:0000259" key="12">
    <source>
        <dbReference type="Pfam" id="PF05134"/>
    </source>
</evidence>
<evidence type="ECO:0000256" key="5">
    <source>
        <dbReference type="ARBA" id="ARBA00022519"/>
    </source>
</evidence>
<keyword evidence="6 11" id="KW-0812">Transmembrane</keyword>
<keyword evidence="5" id="KW-0997">Cell inner membrane</keyword>
<keyword evidence="3 10" id="KW-0813">Transport</keyword>
<evidence type="ECO:0000256" key="8">
    <source>
        <dbReference type="ARBA" id="ARBA00022989"/>
    </source>
</evidence>
<evidence type="ECO:0000256" key="7">
    <source>
        <dbReference type="ARBA" id="ARBA00022927"/>
    </source>
</evidence>
<dbReference type="Proteomes" id="UP000295793">
    <property type="component" value="Unassembled WGS sequence"/>
</dbReference>
<protein>
    <recommendedName>
        <fullName evidence="10">Type II secretion system protein L</fullName>
        <shortName evidence="10">T2SS protein L</shortName>
    </recommendedName>
</protein>
<dbReference type="GO" id="GO:0015628">
    <property type="term" value="P:protein secretion by the type II secretion system"/>
    <property type="evidence" value="ECO:0007669"/>
    <property type="project" value="InterPro"/>
</dbReference>
<dbReference type="Gene3D" id="3.30.420.380">
    <property type="match status" value="1"/>
</dbReference>
<dbReference type="NCBIfam" id="TIGR01709">
    <property type="entry name" value="typeII_sec_gspL"/>
    <property type="match status" value="1"/>
</dbReference>
<dbReference type="InterPro" id="IPR025691">
    <property type="entry name" value="GspL_pp_dom"/>
</dbReference>
<evidence type="ECO:0000256" key="6">
    <source>
        <dbReference type="ARBA" id="ARBA00022692"/>
    </source>
</evidence>
<name>A0A4V2UK28_9GAMM</name>
<comment type="similarity">
    <text evidence="2 10">Belongs to the GSP L family.</text>
</comment>
<dbReference type="InterPro" id="IPR043129">
    <property type="entry name" value="ATPase_NBD"/>
</dbReference>
<dbReference type="Pfam" id="PF05134">
    <property type="entry name" value="T2SSL"/>
    <property type="match status" value="1"/>
</dbReference>
<evidence type="ECO:0000256" key="3">
    <source>
        <dbReference type="ARBA" id="ARBA00022448"/>
    </source>
</evidence>
<dbReference type="OrthoDB" id="7011844at2"/>
<evidence type="ECO:0000256" key="4">
    <source>
        <dbReference type="ARBA" id="ARBA00022475"/>
    </source>
</evidence>
<keyword evidence="7 10" id="KW-0653">Protein transport</keyword>
<feature type="domain" description="GspL periplasmic" evidence="13">
    <location>
        <begin position="253"/>
        <end position="406"/>
    </location>
</feature>
<dbReference type="AlphaFoldDB" id="A0A4V2UK28"/>
<dbReference type="InterPro" id="IPR024230">
    <property type="entry name" value="GspL_cyto_dom"/>
</dbReference>